<dbReference type="Proteomes" id="UP000829398">
    <property type="component" value="Chromosome 8"/>
</dbReference>
<dbReference type="EMBL" id="CM039177">
    <property type="protein sequence ID" value="KAH9697682.1"/>
    <property type="molecule type" value="Genomic_DNA"/>
</dbReference>
<sequence>MEGDDMDMIETENKQVELDDMKIRLKEMEEEATALRQMHAKVGNEMASKQDIISSSLATNSLGINLDLQVDYSCTPEEVQQHFQSCGTVNRVTIRTDKFGQPKGYAYVEFLQSEAVQEALHLNESELHGRQLKVTVKRTNVPGMKQHRPRRPNPFMVYQSRGAIIPPFLYSPYGYGYASINCHQTCGLTYDTFLSFMFHLGIVNIDVPWHFLCFAGRFPGSECQCVTAPTTEGSILLDAALVVRRGCNHVKQYSLLILFMDMLSED</sequence>
<keyword evidence="2" id="KW-1185">Reference proteome</keyword>
<name>A0ACB8IKU2_CITSI</name>
<gene>
    <name evidence="1" type="ORF">KPL71_023710</name>
</gene>
<evidence type="ECO:0000313" key="2">
    <source>
        <dbReference type="Proteomes" id="UP000829398"/>
    </source>
</evidence>
<comment type="caution">
    <text evidence="1">The sequence shown here is derived from an EMBL/GenBank/DDBJ whole genome shotgun (WGS) entry which is preliminary data.</text>
</comment>
<organism evidence="1 2">
    <name type="scientific">Citrus sinensis</name>
    <name type="common">Sweet orange</name>
    <name type="synonym">Citrus aurantium var. sinensis</name>
    <dbReference type="NCBI Taxonomy" id="2711"/>
    <lineage>
        <taxon>Eukaryota</taxon>
        <taxon>Viridiplantae</taxon>
        <taxon>Streptophyta</taxon>
        <taxon>Embryophyta</taxon>
        <taxon>Tracheophyta</taxon>
        <taxon>Spermatophyta</taxon>
        <taxon>Magnoliopsida</taxon>
        <taxon>eudicotyledons</taxon>
        <taxon>Gunneridae</taxon>
        <taxon>Pentapetalae</taxon>
        <taxon>rosids</taxon>
        <taxon>malvids</taxon>
        <taxon>Sapindales</taxon>
        <taxon>Rutaceae</taxon>
        <taxon>Aurantioideae</taxon>
        <taxon>Citrus</taxon>
    </lineage>
</organism>
<reference evidence="2" key="1">
    <citation type="journal article" date="2023" name="Hortic. Res.">
        <title>A chromosome-level phased genome enabling allele-level studies in sweet orange: a case study on citrus Huanglongbing tolerance.</title>
        <authorList>
            <person name="Wu B."/>
            <person name="Yu Q."/>
            <person name="Deng Z."/>
            <person name="Duan Y."/>
            <person name="Luo F."/>
            <person name="Gmitter F. Jr."/>
        </authorList>
    </citation>
    <scope>NUCLEOTIDE SEQUENCE [LARGE SCALE GENOMIC DNA]</scope>
    <source>
        <strain evidence="2">cv. Valencia</strain>
    </source>
</reference>
<accession>A0ACB8IKU2</accession>
<protein>
    <submittedName>
        <fullName evidence="1">Polyadenylate-binding protein 2</fullName>
    </submittedName>
</protein>
<proteinExistence type="predicted"/>
<evidence type="ECO:0000313" key="1">
    <source>
        <dbReference type="EMBL" id="KAH9697682.1"/>
    </source>
</evidence>